<name>W1NFA2_AMBTC</name>
<organism evidence="2 3">
    <name type="scientific">Amborella trichopoda</name>
    <dbReference type="NCBI Taxonomy" id="13333"/>
    <lineage>
        <taxon>Eukaryota</taxon>
        <taxon>Viridiplantae</taxon>
        <taxon>Streptophyta</taxon>
        <taxon>Embryophyta</taxon>
        <taxon>Tracheophyta</taxon>
        <taxon>Spermatophyta</taxon>
        <taxon>Magnoliopsida</taxon>
        <taxon>Amborellales</taxon>
        <taxon>Amborellaceae</taxon>
        <taxon>Amborella</taxon>
    </lineage>
</organism>
<evidence type="ECO:0000313" key="2">
    <source>
        <dbReference type="EMBL" id="ERM94497.1"/>
    </source>
</evidence>
<accession>W1NFA2</accession>
<evidence type="ECO:0000313" key="3">
    <source>
        <dbReference type="Proteomes" id="UP000017836"/>
    </source>
</evidence>
<keyword evidence="3" id="KW-1185">Reference proteome</keyword>
<evidence type="ECO:0000256" key="1">
    <source>
        <dbReference type="SAM" id="MobiDB-lite"/>
    </source>
</evidence>
<dbReference type="Gramene" id="ERM94497">
    <property type="protein sequence ID" value="ERM94497"/>
    <property type="gene ID" value="AMTR_s00010p00262660"/>
</dbReference>
<protein>
    <submittedName>
        <fullName evidence="2">Uncharacterized protein</fullName>
    </submittedName>
</protein>
<proteinExistence type="predicted"/>
<dbReference type="HOGENOM" id="CLU_2375594_0_0_1"/>
<dbReference type="AlphaFoldDB" id="W1NFA2"/>
<reference evidence="3" key="1">
    <citation type="journal article" date="2013" name="Science">
        <title>The Amborella genome and the evolution of flowering plants.</title>
        <authorList>
            <consortium name="Amborella Genome Project"/>
        </authorList>
    </citation>
    <scope>NUCLEOTIDE SEQUENCE [LARGE SCALE GENOMIC DNA]</scope>
</reference>
<dbReference type="Proteomes" id="UP000017836">
    <property type="component" value="Unassembled WGS sequence"/>
</dbReference>
<sequence length="95" mass="10475">MGLTFRPWRKPFMGPQSRKNSRKEKPIFSIEISIGVAAKSLAALCNVAAVDDEERTTMVDGGDGFALASDEDKFFEVLGEVKIGKSKRKGQRIIT</sequence>
<feature type="region of interest" description="Disordered" evidence="1">
    <location>
        <begin position="1"/>
        <end position="24"/>
    </location>
</feature>
<gene>
    <name evidence="2" type="ORF">AMTR_s00010p00262660</name>
</gene>
<dbReference type="EMBL" id="KI397513">
    <property type="protein sequence ID" value="ERM94497.1"/>
    <property type="molecule type" value="Genomic_DNA"/>
</dbReference>